<proteinExistence type="predicted"/>
<name>H9BWV6_9ARCH</name>
<accession>H9BWV6</accession>
<sequence>MEKRSMPICFTNEQYKKIEEYGKKHGMLNLSQAIEKILKEA</sequence>
<dbReference type="AlphaFoldDB" id="H9BWV6"/>
<dbReference type="EMBL" id="JQ085821">
    <property type="protein sequence ID" value="AFD03278.1"/>
    <property type="molecule type" value="Genomic_DNA"/>
</dbReference>
<protein>
    <submittedName>
        <fullName evidence="1">Uncharacterized protein</fullName>
    </submittedName>
</protein>
<organism evidence="1">
    <name type="scientific">uncultured archaeon W4-93a</name>
    <dbReference type="NCBI Taxonomy" id="1131007"/>
    <lineage>
        <taxon>Archaea</taxon>
        <taxon>environmental samples</taxon>
    </lineage>
</organism>
<evidence type="ECO:0000313" key="1">
    <source>
        <dbReference type="EMBL" id="AFD03278.1"/>
    </source>
</evidence>
<reference evidence="1" key="1">
    <citation type="submission" date="2011-11" db="EMBL/GenBank/DDBJ databases">
        <title>Construction and analysis of a metagenome of deep-sea sediment.</title>
        <authorList>
            <person name="Huo Y.-Y."/>
            <person name="Cheng H."/>
            <person name="Wu M."/>
        </authorList>
    </citation>
    <scope>NUCLEOTIDE SEQUENCE</scope>
</reference>